<feature type="compositionally biased region" description="Basic and acidic residues" evidence="1">
    <location>
        <begin position="196"/>
        <end position="209"/>
    </location>
</feature>
<sequence>MRDPWRQSDPDPYASLPRSLARATQKDVVCAPGTASHQPAGRRFLALWLWLGWAGQGRDKTTRKFLQKEAKIDNEKCSTWSRTPSSKSSSSRHFGLNFARPCRGECLKQHQHPREAGTLMSVSRDFRMRAITPRKRASSHSESRKPARKGPLPGQLSENNGEEQKIAAPRSAVPTNTNSLRANQPTNAQQAFIVRKNREEECEKGKKVE</sequence>
<protein>
    <submittedName>
        <fullName evidence="2">Uncharacterized protein</fullName>
    </submittedName>
</protein>
<reference evidence="2 3" key="1">
    <citation type="submission" date="2024-04" db="EMBL/GenBank/DDBJ databases">
        <title>Phyllosticta paracitricarpa is synonymous to the EU quarantine fungus P. citricarpa based on phylogenomic analyses.</title>
        <authorList>
            <consortium name="Lawrence Berkeley National Laboratory"/>
            <person name="Van Ingen-Buijs V.A."/>
            <person name="Van Westerhoven A.C."/>
            <person name="Haridas S."/>
            <person name="Skiadas P."/>
            <person name="Martin F."/>
            <person name="Groenewald J.Z."/>
            <person name="Crous P.W."/>
            <person name="Seidl M.F."/>
        </authorList>
    </citation>
    <scope>NUCLEOTIDE SEQUENCE [LARGE SCALE GENOMIC DNA]</scope>
    <source>
        <strain evidence="2 3">CBS 122670</strain>
    </source>
</reference>
<comment type="caution">
    <text evidence="2">The sequence shown here is derived from an EMBL/GenBank/DDBJ whole genome shotgun (WGS) entry which is preliminary data.</text>
</comment>
<keyword evidence="3" id="KW-1185">Reference proteome</keyword>
<evidence type="ECO:0000313" key="3">
    <source>
        <dbReference type="Proteomes" id="UP001365128"/>
    </source>
</evidence>
<evidence type="ECO:0000256" key="1">
    <source>
        <dbReference type="SAM" id="MobiDB-lite"/>
    </source>
</evidence>
<feature type="region of interest" description="Disordered" evidence="1">
    <location>
        <begin position="1"/>
        <end position="20"/>
    </location>
</feature>
<feature type="region of interest" description="Disordered" evidence="1">
    <location>
        <begin position="132"/>
        <end position="209"/>
    </location>
</feature>
<name>A0ABR1LRI1_9PEZI</name>
<organism evidence="2 3">
    <name type="scientific">Phyllosticta citricarpa</name>
    <dbReference type="NCBI Taxonomy" id="55181"/>
    <lineage>
        <taxon>Eukaryota</taxon>
        <taxon>Fungi</taxon>
        <taxon>Dikarya</taxon>
        <taxon>Ascomycota</taxon>
        <taxon>Pezizomycotina</taxon>
        <taxon>Dothideomycetes</taxon>
        <taxon>Dothideomycetes incertae sedis</taxon>
        <taxon>Botryosphaeriales</taxon>
        <taxon>Phyllostictaceae</taxon>
        <taxon>Phyllosticta</taxon>
    </lineage>
</organism>
<proteinExistence type="predicted"/>
<accession>A0ABR1LRI1</accession>
<evidence type="ECO:0000313" key="2">
    <source>
        <dbReference type="EMBL" id="KAK7536625.1"/>
    </source>
</evidence>
<dbReference type="Proteomes" id="UP001365128">
    <property type="component" value="Unassembled WGS sequence"/>
</dbReference>
<feature type="compositionally biased region" description="Polar residues" evidence="1">
    <location>
        <begin position="173"/>
        <end position="190"/>
    </location>
</feature>
<dbReference type="EMBL" id="JBBPDW010000036">
    <property type="protein sequence ID" value="KAK7536625.1"/>
    <property type="molecule type" value="Genomic_DNA"/>
</dbReference>
<gene>
    <name evidence="2" type="ORF">IWX46DRAFT_266836</name>
</gene>